<reference evidence="2 3" key="1">
    <citation type="submission" date="2016-11" db="EMBL/GenBank/DDBJ databases">
        <title>Study of marine rhodopsin-containing bacteria.</title>
        <authorList>
            <person name="Yoshizawa S."/>
            <person name="Kumagai Y."/>
            <person name="Kogure K."/>
        </authorList>
    </citation>
    <scope>NUCLEOTIDE SEQUENCE [LARGE SCALE GENOMIC DNA]</scope>
    <source>
        <strain evidence="2 3">SG-29</strain>
    </source>
</reference>
<gene>
    <name evidence="2" type="ORF">BSZ36_00785</name>
</gene>
<evidence type="ECO:0000313" key="3">
    <source>
        <dbReference type="Proteomes" id="UP000216446"/>
    </source>
</evidence>
<sequence length="75" mass="7837">MRLAFLLVLALVAVGVARGDFASGEARSAEAPLVRFEADSLAADTTRTPEARSRAAGASRALLSRLRARVAPEAD</sequence>
<feature type="chain" id="PRO_5012288656" evidence="1">
    <location>
        <begin position="23"/>
        <end position="75"/>
    </location>
</feature>
<dbReference type="InParanoid" id="A0A259TVP1"/>
<dbReference type="Proteomes" id="UP000216446">
    <property type="component" value="Unassembled WGS sequence"/>
</dbReference>
<organism evidence="2 3">
    <name type="scientific">Rubricoccus marinus</name>
    <dbReference type="NCBI Taxonomy" id="716817"/>
    <lineage>
        <taxon>Bacteria</taxon>
        <taxon>Pseudomonadati</taxon>
        <taxon>Rhodothermota</taxon>
        <taxon>Rhodothermia</taxon>
        <taxon>Rhodothermales</taxon>
        <taxon>Rubricoccaceae</taxon>
        <taxon>Rubricoccus</taxon>
    </lineage>
</organism>
<keyword evidence="3" id="KW-1185">Reference proteome</keyword>
<name>A0A259TVP1_9BACT</name>
<proteinExistence type="predicted"/>
<evidence type="ECO:0000256" key="1">
    <source>
        <dbReference type="SAM" id="SignalP"/>
    </source>
</evidence>
<comment type="caution">
    <text evidence="2">The sequence shown here is derived from an EMBL/GenBank/DDBJ whole genome shotgun (WGS) entry which is preliminary data.</text>
</comment>
<protein>
    <submittedName>
        <fullName evidence="2">Uncharacterized protein</fullName>
    </submittedName>
</protein>
<dbReference type="AlphaFoldDB" id="A0A259TVP1"/>
<feature type="signal peptide" evidence="1">
    <location>
        <begin position="1"/>
        <end position="22"/>
    </location>
</feature>
<accession>A0A259TVP1</accession>
<keyword evidence="1" id="KW-0732">Signal</keyword>
<dbReference type="RefSeq" id="WP_094545264.1">
    <property type="nucleotide sequence ID" value="NZ_MQWB01000001.1"/>
</dbReference>
<evidence type="ECO:0000313" key="2">
    <source>
        <dbReference type="EMBL" id="OZC01644.1"/>
    </source>
</evidence>
<dbReference type="EMBL" id="MQWB01000001">
    <property type="protein sequence ID" value="OZC01644.1"/>
    <property type="molecule type" value="Genomic_DNA"/>
</dbReference>